<evidence type="ECO:0000313" key="3">
    <source>
        <dbReference type="EMBL" id="NYF89358.1"/>
    </source>
</evidence>
<gene>
    <name evidence="3" type="ORF">HDF08_001425</name>
</gene>
<accession>A0A852V8S0</accession>
<sequence>MAYMQIADHLKSLEERLLDPNIRRDSNAVASQLTDDFVEFGSSGRVFDKATILEDLKAEPPHPASLLSDFKTRELAPNVVLATYKATRRNAAGELIGQSWRSSIWTLINGQWQITFHQGTPIPAAPMPTTPNPPAPQK</sequence>
<dbReference type="SUPFAM" id="SSF54427">
    <property type="entry name" value="NTF2-like"/>
    <property type="match status" value="1"/>
</dbReference>
<feature type="domain" description="DUF4440" evidence="2">
    <location>
        <begin position="10"/>
        <end position="114"/>
    </location>
</feature>
<dbReference type="Gene3D" id="3.10.450.50">
    <property type="match status" value="1"/>
</dbReference>
<evidence type="ECO:0000313" key="4">
    <source>
        <dbReference type="Proteomes" id="UP000564385"/>
    </source>
</evidence>
<dbReference type="InterPro" id="IPR032710">
    <property type="entry name" value="NTF2-like_dom_sf"/>
</dbReference>
<dbReference type="AlphaFoldDB" id="A0A852V8S0"/>
<feature type="region of interest" description="Disordered" evidence="1">
    <location>
        <begin position="119"/>
        <end position="138"/>
    </location>
</feature>
<dbReference type="Proteomes" id="UP000564385">
    <property type="component" value="Unassembled WGS sequence"/>
</dbReference>
<reference evidence="3 4" key="1">
    <citation type="submission" date="2020-07" db="EMBL/GenBank/DDBJ databases">
        <title>Genomic Encyclopedia of Type Strains, Phase IV (KMG-V): Genome sequencing to study the core and pangenomes of soil and plant-associated prokaryotes.</title>
        <authorList>
            <person name="Whitman W."/>
        </authorList>
    </citation>
    <scope>NUCLEOTIDE SEQUENCE [LARGE SCALE GENOMIC DNA]</scope>
    <source>
        <strain evidence="3 4">M8UP22</strain>
    </source>
</reference>
<feature type="compositionally biased region" description="Pro residues" evidence="1">
    <location>
        <begin position="123"/>
        <end position="138"/>
    </location>
</feature>
<dbReference type="InterPro" id="IPR027843">
    <property type="entry name" value="DUF4440"/>
</dbReference>
<evidence type="ECO:0000256" key="1">
    <source>
        <dbReference type="SAM" id="MobiDB-lite"/>
    </source>
</evidence>
<name>A0A852V8S0_9BACT</name>
<dbReference type="Pfam" id="PF14534">
    <property type="entry name" value="DUF4440"/>
    <property type="match status" value="1"/>
</dbReference>
<evidence type="ECO:0000259" key="2">
    <source>
        <dbReference type="Pfam" id="PF14534"/>
    </source>
</evidence>
<organism evidence="3 4">
    <name type="scientific">Tunturiibacter lichenicola</name>
    <dbReference type="NCBI Taxonomy" id="2051959"/>
    <lineage>
        <taxon>Bacteria</taxon>
        <taxon>Pseudomonadati</taxon>
        <taxon>Acidobacteriota</taxon>
        <taxon>Terriglobia</taxon>
        <taxon>Terriglobales</taxon>
        <taxon>Acidobacteriaceae</taxon>
        <taxon>Tunturiibacter</taxon>
    </lineage>
</organism>
<comment type="caution">
    <text evidence="3">The sequence shown here is derived from an EMBL/GenBank/DDBJ whole genome shotgun (WGS) entry which is preliminary data.</text>
</comment>
<protein>
    <recommendedName>
        <fullName evidence="2">DUF4440 domain-containing protein</fullName>
    </recommendedName>
</protein>
<dbReference type="EMBL" id="JACCCU010000001">
    <property type="protein sequence ID" value="NYF89358.1"/>
    <property type="molecule type" value="Genomic_DNA"/>
</dbReference>
<proteinExistence type="predicted"/>